<protein>
    <submittedName>
        <fullName evidence="1">Uncharacterized protein</fullName>
    </submittedName>
</protein>
<reference evidence="1 2" key="1">
    <citation type="submission" date="2023-07" db="EMBL/GenBank/DDBJ databases">
        <title>Sorghum-associated microbial communities from plants grown in Nebraska, USA.</title>
        <authorList>
            <person name="Schachtman D."/>
        </authorList>
    </citation>
    <scope>NUCLEOTIDE SEQUENCE [LARGE SCALE GENOMIC DNA]</scope>
    <source>
        <strain evidence="1 2">BE240</strain>
    </source>
</reference>
<dbReference type="EMBL" id="JAVDWE010000001">
    <property type="protein sequence ID" value="MDR7092564.1"/>
    <property type="molecule type" value="Genomic_DNA"/>
</dbReference>
<accession>A0ABU1V526</accession>
<comment type="caution">
    <text evidence="1">The sequence shown here is derived from an EMBL/GenBank/DDBJ whole genome shotgun (WGS) entry which is preliminary data.</text>
</comment>
<name>A0ABU1V526_9BURK</name>
<gene>
    <name evidence="1" type="ORF">J2X09_000287</name>
</gene>
<sequence>MSSTPLRTVMVFSTEDQAWIRRTPVTVPAFWEGHATPPAKGDLVRLGGRQFLIRGRVWEHDGQGPVLKLYVGDAQALSDTTFG</sequence>
<organism evidence="1 2">
    <name type="scientific">Hydrogenophaga laconesensis</name>
    <dbReference type="NCBI Taxonomy" id="1805971"/>
    <lineage>
        <taxon>Bacteria</taxon>
        <taxon>Pseudomonadati</taxon>
        <taxon>Pseudomonadota</taxon>
        <taxon>Betaproteobacteria</taxon>
        <taxon>Burkholderiales</taxon>
        <taxon>Comamonadaceae</taxon>
        <taxon>Hydrogenophaga</taxon>
    </lineage>
</organism>
<proteinExistence type="predicted"/>
<evidence type="ECO:0000313" key="2">
    <source>
        <dbReference type="Proteomes" id="UP001265550"/>
    </source>
</evidence>
<dbReference type="Proteomes" id="UP001265550">
    <property type="component" value="Unassembled WGS sequence"/>
</dbReference>
<keyword evidence="2" id="KW-1185">Reference proteome</keyword>
<dbReference type="RefSeq" id="WP_204731576.1">
    <property type="nucleotide sequence ID" value="NZ_JAVDWE010000001.1"/>
</dbReference>
<evidence type="ECO:0000313" key="1">
    <source>
        <dbReference type="EMBL" id="MDR7092564.1"/>
    </source>
</evidence>